<dbReference type="PANTHER" id="PTHR32063">
    <property type="match status" value="1"/>
</dbReference>
<dbReference type="PRINTS" id="PR00702">
    <property type="entry name" value="ACRIFLAVINRP"/>
</dbReference>
<feature type="transmembrane region" description="Helical" evidence="1">
    <location>
        <begin position="528"/>
        <end position="547"/>
    </location>
</feature>
<keyword evidence="1" id="KW-0472">Membrane</keyword>
<dbReference type="Gene3D" id="3.30.70.1320">
    <property type="entry name" value="Multidrug efflux transporter AcrB pore domain like"/>
    <property type="match status" value="1"/>
</dbReference>
<feature type="transmembrane region" description="Helical" evidence="1">
    <location>
        <begin position="963"/>
        <end position="982"/>
    </location>
</feature>
<dbReference type="Proteomes" id="UP000228621">
    <property type="component" value="Unassembled WGS sequence"/>
</dbReference>
<evidence type="ECO:0000313" key="3">
    <source>
        <dbReference type="Proteomes" id="UP000228621"/>
    </source>
</evidence>
<keyword evidence="1" id="KW-0812">Transmembrane</keyword>
<feature type="transmembrane region" description="Helical" evidence="1">
    <location>
        <begin position="891"/>
        <end position="913"/>
    </location>
</feature>
<comment type="caution">
    <text evidence="2">The sequence shown here is derived from an EMBL/GenBank/DDBJ whole genome shotgun (WGS) entry which is preliminary data.</text>
</comment>
<proteinExistence type="predicted"/>
<feature type="transmembrane region" description="Helical" evidence="1">
    <location>
        <begin position="385"/>
        <end position="414"/>
    </location>
</feature>
<dbReference type="SUPFAM" id="SSF82714">
    <property type="entry name" value="Multidrug efflux transporter AcrB TolC docking domain, DN and DC subdomains"/>
    <property type="match status" value="2"/>
</dbReference>
<dbReference type="Pfam" id="PF00873">
    <property type="entry name" value="ACR_tran"/>
    <property type="match status" value="1"/>
</dbReference>
<feature type="transmembrane region" description="Helical" evidence="1">
    <location>
        <begin position="466"/>
        <end position="485"/>
    </location>
</feature>
<dbReference type="PANTHER" id="PTHR32063:SF33">
    <property type="entry name" value="RND SUPERFAMILY EFFLUX PUMP PERMEASE COMPONENT"/>
    <property type="match status" value="1"/>
</dbReference>
<keyword evidence="1" id="KW-1133">Transmembrane helix</keyword>
<feature type="transmembrane region" description="Helical" evidence="1">
    <location>
        <begin position="346"/>
        <end position="379"/>
    </location>
</feature>
<feature type="transmembrane region" description="Helical" evidence="1">
    <location>
        <begin position="12"/>
        <end position="36"/>
    </location>
</feature>
<feature type="transmembrane region" description="Helical" evidence="1">
    <location>
        <begin position="434"/>
        <end position="454"/>
    </location>
</feature>
<dbReference type="Gene3D" id="3.30.70.1440">
    <property type="entry name" value="Multidrug efflux transporter AcrB pore domain"/>
    <property type="match status" value="1"/>
</dbReference>
<feature type="transmembrane region" description="Helical" evidence="1">
    <location>
        <begin position="866"/>
        <end position="884"/>
    </location>
</feature>
<dbReference type="OrthoDB" id="5287122at2"/>
<accession>A0A2A5JMT0</accession>
<dbReference type="GO" id="GO:0042910">
    <property type="term" value="F:xenobiotic transmembrane transporter activity"/>
    <property type="evidence" value="ECO:0007669"/>
    <property type="project" value="TreeGrafter"/>
</dbReference>
<dbReference type="EMBL" id="NKHF01000076">
    <property type="protein sequence ID" value="PCK30667.1"/>
    <property type="molecule type" value="Genomic_DNA"/>
</dbReference>
<dbReference type="GO" id="GO:0005886">
    <property type="term" value="C:plasma membrane"/>
    <property type="evidence" value="ECO:0007669"/>
    <property type="project" value="TreeGrafter"/>
</dbReference>
<protein>
    <submittedName>
        <fullName evidence="2">Acriflavin resistance protein</fullName>
    </submittedName>
</protein>
<dbReference type="AlphaFoldDB" id="A0A2A5JMT0"/>
<sequence length="1051" mass="116838">MSDIEKAPQRGIIAYFANNTVAANLLMVFILIMGLISYMTIQRQMFPNIEINYVTVSAVYPGASPQEIEEGILIKIEEALKDVTEIKKGVYRAARGSGSAQLEIYKDEDLTEVEDKIRSRVNSIATFPASMEPPQVQLVEFRQDVVNIALAGNLPLSALKPIAKEIEDELLEISTISLVDRSTPDYEIGIEVDPDALRRYNLTISDVSSAIRRYSTNISAGQIRTESGIIAVRVENQMYRGNEFRNIPVKVGDNGAKVYLQDIAEIKDGLTEGEYYFRLNGENAVFLSVKATKEQNMIPIAQAVHKYIEEKNQTLPSGLRLEPIVDMTYYLNARLEMMKSNMLQGALLVAIMLTIFLRFKLALWVMIGLPVCFLGAFLFMPPLGISINIVSLFAFIMVLGIVVDDAIVIGESAYSEIERNGHSVKNVVIGAKRVATPATFGVLTTIAVFAPMMFSSGPESAFFKSISGVIILCLIFSLIESKWILPAHIAHTKIKPMRPNSRRAAFNKKFFAFVNGPYKRFIQRCVDWRWTVLLSFIAMLVFSFSLVTSNLVRFIPFPKVPEDYPKIEITMNDNVSDEQTIAAMQSIELMVRNIDKEITQEFGQGMIKDVYSWNQSRTKGSVLSTLVDEELRPFTAFELARRWREAMPEITAVKSIIVYDSVGDQSGGEGEFGYRLLGSDIDTLNAAGRQLISMLQQQPGLFDISSSIDPASKEMQIALKPVAYELGLQLADVAIQVGNSFYGGEAQRVIRDGEEIKVMVRYPELDRKALASLKRTIITTPKGKEVMLGDVVEFTEKPGINYIRREDGFRTVYVYGSIDEELIEPDEVVKNIEENILPELLKQFPGVKTKLGGTVEERQAQTSEQILFFAAGMLMVYILLAVPLKSYAQPLIVMSVIPFSLVGALWGHLIFGLDMSTMSMFGLVAAAGVVINDSLVMTDYINQARAQGVRIKDAVIEAGCARFRAITLTSITTFAGVMPIIFETSLQARFVIPMAVSLGFAVLFATLITLVLVPALYIILTDIQAAGSRLKAKIRRKPKSDDEPLKEAEVQ</sequence>
<evidence type="ECO:0000256" key="1">
    <source>
        <dbReference type="SAM" id="Phobius"/>
    </source>
</evidence>
<organism evidence="2 3">
    <name type="scientific">Pseudoalteromonas piscicida</name>
    <dbReference type="NCBI Taxonomy" id="43662"/>
    <lineage>
        <taxon>Bacteria</taxon>
        <taxon>Pseudomonadati</taxon>
        <taxon>Pseudomonadota</taxon>
        <taxon>Gammaproteobacteria</taxon>
        <taxon>Alteromonadales</taxon>
        <taxon>Pseudoalteromonadaceae</taxon>
        <taxon>Pseudoalteromonas</taxon>
    </lineage>
</organism>
<dbReference type="Gene3D" id="3.30.70.1430">
    <property type="entry name" value="Multidrug efflux transporter AcrB pore domain"/>
    <property type="match status" value="2"/>
</dbReference>
<dbReference type="SUPFAM" id="SSF82693">
    <property type="entry name" value="Multidrug efflux transporter AcrB pore domain, PN1, PN2, PC1 and PC2 subdomains"/>
    <property type="match status" value="2"/>
</dbReference>
<dbReference type="Gene3D" id="1.20.1640.10">
    <property type="entry name" value="Multidrug efflux transporter AcrB transmembrane domain"/>
    <property type="match status" value="2"/>
</dbReference>
<dbReference type="RefSeq" id="WP_099643057.1">
    <property type="nucleotide sequence ID" value="NZ_JAQPZX010000006.1"/>
</dbReference>
<feature type="transmembrane region" description="Helical" evidence="1">
    <location>
        <begin position="919"/>
        <end position="942"/>
    </location>
</feature>
<dbReference type="InterPro" id="IPR001036">
    <property type="entry name" value="Acrflvin-R"/>
</dbReference>
<evidence type="ECO:0000313" key="2">
    <source>
        <dbReference type="EMBL" id="PCK30667.1"/>
    </source>
</evidence>
<keyword evidence="3" id="KW-1185">Reference proteome</keyword>
<feature type="transmembrane region" description="Helical" evidence="1">
    <location>
        <begin position="994"/>
        <end position="1020"/>
    </location>
</feature>
<dbReference type="SUPFAM" id="SSF82866">
    <property type="entry name" value="Multidrug efflux transporter AcrB transmembrane domain"/>
    <property type="match status" value="2"/>
</dbReference>
<reference evidence="3" key="1">
    <citation type="journal article" date="2019" name="Genome Announc.">
        <title>Draft Genome Sequence of Pseudoalteromonas piscicida Strain 36Y ROTHPW, an Hypersaline Seawater Isolate from the South Coast of Sonora, Mexico.</title>
        <authorList>
            <person name="Sanchez-Diaz R."/>
            <person name="Molina-Garza Z.J."/>
            <person name="Cruz-Suarez L.E."/>
            <person name="Selvin J."/>
            <person name="Kiran G.S."/>
            <person name="Ibarra-Gamez J.C."/>
            <person name="Gomez-Gil B."/>
            <person name="Galaviz-Silva L."/>
        </authorList>
    </citation>
    <scope>NUCLEOTIDE SEQUENCE [LARGE SCALE GENOMIC DNA]</scope>
    <source>
        <strain evidence="3">36Y_RITHPW</strain>
    </source>
</reference>
<name>A0A2A5JMT0_PSEO7</name>
<dbReference type="Gene3D" id="3.30.2090.10">
    <property type="entry name" value="Multidrug efflux transporter AcrB TolC docking domain, DN and DC subdomains"/>
    <property type="match status" value="2"/>
</dbReference>
<gene>
    <name evidence="2" type="ORF">CEX98_16080</name>
</gene>
<dbReference type="InterPro" id="IPR027463">
    <property type="entry name" value="AcrB_DN_DC_subdom"/>
</dbReference>